<dbReference type="InterPro" id="IPR042118">
    <property type="entry name" value="QueA_dom1"/>
</dbReference>
<evidence type="ECO:0008006" key="7">
    <source>
        <dbReference type="Google" id="ProtNLM"/>
    </source>
</evidence>
<evidence type="ECO:0000256" key="2">
    <source>
        <dbReference type="ARBA" id="ARBA00022679"/>
    </source>
</evidence>
<evidence type="ECO:0000313" key="5">
    <source>
        <dbReference type="EMBL" id="OHA42622.1"/>
    </source>
</evidence>
<dbReference type="GO" id="GO:0008616">
    <property type="term" value="P:tRNA queuosine(34) biosynthetic process"/>
    <property type="evidence" value="ECO:0007669"/>
    <property type="project" value="UniProtKB-KW"/>
</dbReference>
<name>A0A1G2P4R1_9BACT</name>
<organism evidence="5 6">
    <name type="scientific">Candidatus Taylorbacteria bacterium RIFCSPLOWO2_02_FULL_46_40</name>
    <dbReference type="NCBI Taxonomy" id="1802329"/>
    <lineage>
        <taxon>Bacteria</taxon>
        <taxon>Candidatus Tayloriibacteriota</taxon>
    </lineage>
</organism>
<keyword evidence="3" id="KW-0949">S-adenosyl-L-methionine</keyword>
<dbReference type="Pfam" id="PF02547">
    <property type="entry name" value="Queuosine_synth"/>
    <property type="match status" value="1"/>
</dbReference>
<evidence type="ECO:0000313" key="6">
    <source>
        <dbReference type="Proteomes" id="UP000176429"/>
    </source>
</evidence>
<dbReference type="Gene3D" id="3.40.1780.10">
    <property type="entry name" value="QueA-like"/>
    <property type="match status" value="1"/>
</dbReference>
<evidence type="ECO:0000256" key="4">
    <source>
        <dbReference type="ARBA" id="ARBA00022785"/>
    </source>
</evidence>
<keyword evidence="1" id="KW-0963">Cytoplasm</keyword>
<keyword evidence="4" id="KW-0671">Queuosine biosynthesis</keyword>
<dbReference type="AlphaFoldDB" id="A0A1G2P4R1"/>
<dbReference type="PANTHER" id="PTHR30307">
    <property type="entry name" value="S-ADENOSYLMETHIONINE:TRNA RIBOSYLTRANSFERASE-ISOMERASE"/>
    <property type="match status" value="1"/>
</dbReference>
<accession>A0A1G2P4R1</accession>
<evidence type="ECO:0000256" key="1">
    <source>
        <dbReference type="ARBA" id="ARBA00022490"/>
    </source>
</evidence>
<gene>
    <name evidence="5" type="ORF">A3H68_02260</name>
</gene>
<dbReference type="PANTHER" id="PTHR30307:SF0">
    <property type="entry name" value="S-ADENOSYLMETHIONINE:TRNA RIBOSYLTRANSFERASE-ISOMERASE"/>
    <property type="match status" value="1"/>
</dbReference>
<dbReference type="InterPro" id="IPR003699">
    <property type="entry name" value="QueA"/>
</dbReference>
<dbReference type="SUPFAM" id="SSF111337">
    <property type="entry name" value="QueA-like"/>
    <property type="match status" value="1"/>
</dbReference>
<sequence length="139" mass="15480">MAFGLAAKECPGDFGVFVCSYLLRESSVIITSEQKAGTPVIAVGTTVTRTLESVARDILSGPEGTDIRGSTELFIRPPFDFKIIDGLITNFHHRGTSLLYLVDSFLRHKKSKRSVVSLYEEAVRERMRFFSFGDVMLIV</sequence>
<dbReference type="EMBL" id="MHSH01000002">
    <property type="protein sequence ID" value="OHA42622.1"/>
    <property type="molecule type" value="Genomic_DNA"/>
</dbReference>
<proteinExistence type="predicted"/>
<protein>
    <recommendedName>
        <fullName evidence="7">S-adenosylmethionine:tRNA ribosyltransferase-isomerase</fullName>
    </recommendedName>
</protein>
<comment type="caution">
    <text evidence="5">The sequence shown here is derived from an EMBL/GenBank/DDBJ whole genome shotgun (WGS) entry which is preliminary data.</text>
</comment>
<reference evidence="5 6" key="1">
    <citation type="journal article" date="2016" name="Nat. Commun.">
        <title>Thousands of microbial genomes shed light on interconnected biogeochemical processes in an aquifer system.</title>
        <authorList>
            <person name="Anantharaman K."/>
            <person name="Brown C.T."/>
            <person name="Hug L.A."/>
            <person name="Sharon I."/>
            <person name="Castelle C.J."/>
            <person name="Probst A.J."/>
            <person name="Thomas B.C."/>
            <person name="Singh A."/>
            <person name="Wilkins M.J."/>
            <person name="Karaoz U."/>
            <person name="Brodie E.L."/>
            <person name="Williams K.H."/>
            <person name="Hubbard S.S."/>
            <person name="Banfield J.F."/>
        </authorList>
    </citation>
    <scope>NUCLEOTIDE SEQUENCE [LARGE SCALE GENOMIC DNA]</scope>
</reference>
<evidence type="ECO:0000256" key="3">
    <source>
        <dbReference type="ARBA" id="ARBA00022691"/>
    </source>
</evidence>
<keyword evidence="2" id="KW-0808">Transferase</keyword>
<dbReference type="InterPro" id="IPR036100">
    <property type="entry name" value="QueA_sf"/>
</dbReference>
<dbReference type="GO" id="GO:0051075">
    <property type="term" value="F:S-adenosylmethionine:tRNA ribosyltransferase-isomerase activity"/>
    <property type="evidence" value="ECO:0007669"/>
    <property type="project" value="TreeGrafter"/>
</dbReference>
<dbReference type="Proteomes" id="UP000176429">
    <property type="component" value="Unassembled WGS sequence"/>
</dbReference>